<dbReference type="EMBL" id="NART01000009">
    <property type="protein sequence ID" value="OTQ11111.1"/>
    <property type="molecule type" value="Genomic_DNA"/>
</dbReference>
<dbReference type="InterPro" id="IPR010982">
    <property type="entry name" value="Lambda_DNA-bd_dom_sf"/>
</dbReference>
<name>A0A242NJY8_9GAMM</name>
<dbReference type="SUPFAM" id="SSF47413">
    <property type="entry name" value="lambda repressor-like DNA-binding domains"/>
    <property type="match status" value="1"/>
</dbReference>
<keyword evidence="3" id="KW-1185">Reference proteome</keyword>
<dbReference type="GO" id="GO:0003677">
    <property type="term" value="F:DNA binding"/>
    <property type="evidence" value="ECO:0007669"/>
    <property type="project" value="InterPro"/>
</dbReference>
<accession>A0A242NJY8</accession>
<protein>
    <recommendedName>
        <fullName evidence="5">Cro/Cl family transcriptional regulator</fullName>
    </recommendedName>
</protein>
<evidence type="ECO:0000313" key="4">
    <source>
        <dbReference type="Proteomes" id="UP000194977"/>
    </source>
</evidence>
<proteinExistence type="predicted"/>
<dbReference type="OrthoDB" id="6693632at2"/>
<dbReference type="Gene3D" id="1.10.260.40">
    <property type="entry name" value="lambda repressor-like DNA-binding domains"/>
    <property type="match status" value="1"/>
</dbReference>
<evidence type="ECO:0000313" key="2">
    <source>
        <dbReference type="EMBL" id="OTQ11111.1"/>
    </source>
</evidence>
<reference evidence="3 4" key="1">
    <citation type="submission" date="2017-03" db="EMBL/GenBank/DDBJ databases">
        <title>Comparative genomics of honeybee gut symbionts reveal geographically distinct and subgroup specific antibiotic resistance.</title>
        <authorList>
            <person name="Ludvigsen J."/>
            <person name="Porcellato D."/>
            <person name="Labee-Lund T.M."/>
            <person name="Amdam G.V."/>
            <person name="Rudi K."/>
        </authorList>
    </citation>
    <scope>NUCLEOTIDE SEQUENCE [LARGE SCALE GENOMIC DNA]</scope>
    <source>
        <strain evidence="1 4">A-7-12</strain>
        <strain evidence="2 3">A-9-12</strain>
    </source>
</reference>
<evidence type="ECO:0000313" key="1">
    <source>
        <dbReference type="EMBL" id="OTQ00781.1"/>
    </source>
</evidence>
<gene>
    <name evidence="2" type="ORF">B6C91_03555</name>
    <name evidence="1" type="ORF">B6D08_02850</name>
</gene>
<evidence type="ECO:0000313" key="3">
    <source>
        <dbReference type="Proteomes" id="UP000194800"/>
    </source>
</evidence>
<comment type="caution">
    <text evidence="1">The sequence shown here is derived from an EMBL/GenBank/DDBJ whole genome shotgun (WGS) entry which is preliminary data.</text>
</comment>
<dbReference type="Pfam" id="PF14549">
    <property type="entry name" value="P22_Cro"/>
    <property type="match status" value="1"/>
</dbReference>
<dbReference type="EMBL" id="NARP01000006">
    <property type="protein sequence ID" value="OTQ00781.1"/>
    <property type="molecule type" value="Genomic_DNA"/>
</dbReference>
<evidence type="ECO:0008006" key="5">
    <source>
        <dbReference type="Google" id="ProtNLM"/>
    </source>
</evidence>
<dbReference type="RefSeq" id="WP_086300660.1">
    <property type="nucleotide sequence ID" value="NZ_JBHZLB010000003.1"/>
</dbReference>
<dbReference type="Proteomes" id="UP000194977">
    <property type="component" value="Unassembled WGS sequence"/>
</dbReference>
<dbReference type="AlphaFoldDB" id="A0A242NJY8"/>
<sequence length="60" mass="6856">MLKKIVINYFKSPKKVADALMISPAAVSQWGEIIPEKNAYRLQEFTNGKLKVDGSLYRKK</sequence>
<dbReference type="Proteomes" id="UP000194800">
    <property type="component" value="Unassembled WGS sequence"/>
</dbReference>
<organism evidence="1 4">
    <name type="scientific">Gilliamella apicola</name>
    <dbReference type="NCBI Taxonomy" id="1196095"/>
    <lineage>
        <taxon>Bacteria</taxon>
        <taxon>Pseudomonadati</taxon>
        <taxon>Pseudomonadota</taxon>
        <taxon>Gammaproteobacteria</taxon>
        <taxon>Orbales</taxon>
        <taxon>Orbaceae</taxon>
        <taxon>Gilliamella</taxon>
    </lineage>
</organism>